<reference evidence="1 2" key="1">
    <citation type="journal article" date="2019" name="Environ. Microbiol.">
        <title>At the nexus of three kingdoms: the genome of the mycorrhizal fungus Gigaspora margarita provides insights into plant, endobacterial and fungal interactions.</title>
        <authorList>
            <person name="Venice F."/>
            <person name="Ghignone S."/>
            <person name="Salvioli di Fossalunga A."/>
            <person name="Amselem J."/>
            <person name="Novero M."/>
            <person name="Xianan X."/>
            <person name="Sedzielewska Toro K."/>
            <person name="Morin E."/>
            <person name="Lipzen A."/>
            <person name="Grigoriev I.V."/>
            <person name="Henrissat B."/>
            <person name="Martin F.M."/>
            <person name="Bonfante P."/>
        </authorList>
    </citation>
    <scope>NUCLEOTIDE SEQUENCE [LARGE SCALE GENOMIC DNA]</scope>
    <source>
        <strain evidence="1 2">BEG34</strain>
    </source>
</reference>
<accession>A0A8H4A411</accession>
<keyword evidence="2" id="KW-1185">Reference proteome</keyword>
<evidence type="ECO:0000313" key="1">
    <source>
        <dbReference type="EMBL" id="KAF0402748.1"/>
    </source>
</evidence>
<dbReference type="OrthoDB" id="2402958at2759"/>
<evidence type="ECO:0000313" key="2">
    <source>
        <dbReference type="Proteomes" id="UP000439903"/>
    </source>
</evidence>
<dbReference type="AlphaFoldDB" id="A0A8H4A411"/>
<comment type="caution">
    <text evidence="1">The sequence shown here is derived from an EMBL/GenBank/DDBJ whole genome shotgun (WGS) entry which is preliminary data.</text>
</comment>
<protein>
    <submittedName>
        <fullName evidence="1">Uncharacterized protein</fullName>
    </submittedName>
</protein>
<sequence>MPKQKVNQEPCSIHNCNKEFTKFRSLTDNAFAKTLAAGSLQQYSYLQIDQQICNAHYMEIFENAWSNYRNNYQNNISSDNIIENDNSTESATLIFEPNNFKKMLEESDSDLIGFFDEIYKIIIPSNWALNLQEKAKKKVIVILYLIAGLRNMQANQFKLELGLYLAAYGASCETINTLSNARISVTNKTVYNNKKKIAVQHPLKVEEYFIKNKNSYCIYNIDDYHNIHEKRRPDDTNLSESVHLATKNIDALIICEQLINKYQGLFDLFYTQCKIQWASTKQSESFEFDRINQLTIHCYDDAIAKRKEEKKMKKLY</sequence>
<dbReference type="EMBL" id="WTPW01002004">
    <property type="protein sequence ID" value="KAF0402748.1"/>
    <property type="molecule type" value="Genomic_DNA"/>
</dbReference>
<name>A0A8H4A411_GIGMA</name>
<gene>
    <name evidence="1" type="ORF">F8M41_009368</name>
</gene>
<organism evidence="1 2">
    <name type="scientific">Gigaspora margarita</name>
    <dbReference type="NCBI Taxonomy" id="4874"/>
    <lineage>
        <taxon>Eukaryota</taxon>
        <taxon>Fungi</taxon>
        <taxon>Fungi incertae sedis</taxon>
        <taxon>Mucoromycota</taxon>
        <taxon>Glomeromycotina</taxon>
        <taxon>Glomeromycetes</taxon>
        <taxon>Diversisporales</taxon>
        <taxon>Gigasporaceae</taxon>
        <taxon>Gigaspora</taxon>
    </lineage>
</organism>
<proteinExistence type="predicted"/>
<dbReference type="Proteomes" id="UP000439903">
    <property type="component" value="Unassembled WGS sequence"/>
</dbReference>